<feature type="compositionally biased region" description="Acidic residues" evidence="3">
    <location>
        <begin position="196"/>
        <end position="206"/>
    </location>
</feature>
<dbReference type="PANTHER" id="PTHR13495">
    <property type="entry name" value="NEFA-INTERACTING NUCLEAR PROTEIN NIP30"/>
    <property type="match status" value="1"/>
</dbReference>
<dbReference type="AlphaFoldDB" id="A0AAE0IEM9"/>
<evidence type="ECO:0000313" key="5">
    <source>
        <dbReference type="EMBL" id="KAK3323709.1"/>
    </source>
</evidence>
<proteinExistence type="predicted"/>
<gene>
    <name evidence="5" type="ORF">B0T19DRAFT_463555</name>
</gene>
<reference evidence="5" key="2">
    <citation type="submission" date="2023-06" db="EMBL/GenBank/DDBJ databases">
        <authorList>
            <consortium name="Lawrence Berkeley National Laboratory"/>
            <person name="Haridas S."/>
            <person name="Hensen N."/>
            <person name="Bonometti L."/>
            <person name="Westerberg I."/>
            <person name="Brannstrom I.O."/>
            <person name="Guillou S."/>
            <person name="Cros-Aarteil S."/>
            <person name="Calhoun S."/>
            <person name="Kuo A."/>
            <person name="Mondo S."/>
            <person name="Pangilinan J."/>
            <person name="Riley R."/>
            <person name="Labutti K."/>
            <person name="Andreopoulos B."/>
            <person name="Lipzen A."/>
            <person name="Chen C."/>
            <person name="Yanf M."/>
            <person name="Daum C."/>
            <person name="Ng V."/>
            <person name="Clum A."/>
            <person name="Steindorff A."/>
            <person name="Ohm R."/>
            <person name="Martin F."/>
            <person name="Silar P."/>
            <person name="Natvig D."/>
            <person name="Lalanne C."/>
            <person name="Gautier V."/>
            <person name="Ament-Velasquez S.L."/>
            <person name="Kruys A."/>
            <person name="Hutchinson M.I."/>
            <person name="Powell A.J."/>
            <person name="Barry K."/>
            <person name="Miller A.N."/>
            <person name="Grigoriev I.V."/>
            <person name="Debuchy R."/>
            <person name="Gladieux P."/>
            <person name="Thoren M.H."/>
            <person name="Johannesson H."/>
        </authorList>
    </citation>
    <scope>NUCLEOTIDE SEQUENCE</scope>
    <source>
        <strain evidence="5">SMH4131-1</strain>
    </source>
</reference>
<dbReference type="InterPro" id="IPR039845">
    <property type="entry name" value="FAM192A"/>
</dbReference>
<dbReference type="GO" id="GO:0005634">
    <property type="term" value="C:nucleus"/>
    <property type="evidence" value="ECO:0007669"/>
    <property type="project" value="UniProtKB-SubCell"/>
</dbReference>
<dbReference type="Pfam" id="PF10187">
    <property type="entry name" value="FAM192A_Fyv6_N"/>
    <property type="match status" value="1"/>
</dbReference>
<feature type="region of interest" description="Disordered" evidence="3">
    <location>
        <begin position="1"/>
        <end position="76"/>
    </location>
</feature>
<dbReference type="EMBL" id="JAUEPO010000004">
    <property type="protein sequence ID" value="KAK3323709.1"/>
    <property type="molecule type" value="Genomic_DNA"/>
</dbReference>
<dbReference type="PANTHER" id="PTHR13495:SF0">
    <property type="entry name" value="PSME3-INTERACTING PROTEIN"/>
    <property type="match status" value="1"/>
</dbReference>
<keyword evidence="6" id="KW-1185">Reference proteome</keyword>
<evidence type="ECO:0000256" key="1">
    <source>
        <dbReference type="ARBA" id="ARBA00004123"/>
    </source>
</evidence>
<sequence>MSSRFVSAGAFDVAKPGEATPIAASSSSSSSSSSKPAIQSPPPTATHIYAPTPTPTPTPPQPTPTPAPGVESKKSQEWLQVSAQLEADRLARDEARKAATANLAGEKSLFEVLQANKNAKQAAIDEANRLKNQFRALDDDEIEFLDGVRERKRADEERVRRETEEGVRAFRERQRRGGGGGEEGKGDGEGDGSAGSEEEEGGEEEWVLGGGRKRRRGERRRGGVGVGVGVVVKKRREDGGGGGGGQEKKGGEPLTAVPVVHTAPAATKIEAQAALPAAAATAKPKGGLGGLVDYGSSDDDDD</sequence>
<accession>A0AAE0IEM9</accession>
<organism evidence="5 6">
    <name type="scientific">Cercophora scortea</name>
    <dbReference type="NCBI Taxonomy" id="314031"/>
    <lineage>
        <taxon>Eukaryota</taxon>
        <taxon>Fungi</taxon>
        <taxon>Dikarya</taxon>
        <taxon>Ascomycota</taxon>
        <taxon>Pezizomycotina</taxon>
        <taxon>Sordariomycetes</taxon>
        <taxon>Sordariomycetidae</taxon>
        <taxon>Sordariales</taxon>
        <taxon>Lasiosphaeriaceae</taxon>
        <taxon>Cercophora</taxon>
    </lineage>
</organism>
<reference evidence="5" key="1">
    <citation type="journal article" date="2023" name="Mol. Phylogenet. Evol.">
        <title>Genome-scale phylogeny and comparative genomics of the fungal order Sordariales.</title>
        <authorList>
            <person name="Hensen N."/>
            <person name="Bonometti L."/>
            <person name="Westerberg I."/>
            <person name="Brannstrom I.O."/>
            <person name="Guillou S."/>
            <person name="Cros-Aarteil S."/>
            <person name="Calhoun S."/>
            <person name="Haridas S."/>
            <person name="Kuo A."/>
            <person name="Mondo S."/>
            <person name="Pangilinan J."/>
            <person name="Riley R."/>
            <person name="LaButti K."/>
            <person name="Andreopoulos B."/>
            <person name="Lipzen A."/>
            <person name="Chen C."/>
            <person name="Yan M."/>
            <person name="Daum C."/>
            <person name="Ng V."/>
            <person name="Clum A."/>
            <person name="Steindorff A."/>
            <person name="Ohm R.A."/>
            <person name="Martin F."/>
            <person name="Silar P."/>
            <person name="Natvig D.O."/>
            <person name="Lalanne C."/>
            <person name="Gautier V."/>
            <person name="Ament-Velasquez S.L."/>
            <person name="Kruys A."/>
            <person name="Hutchinson M.I."/>
            <person name="Powell A.J."/>
            <person name="Barry K."/>
            <person name="Miller A.N."/>
            <person name="Grigoriev I.V."/>
            <person name="Debuchy R."/>
            <person name="Gladieux P."/>
            <person name="Hiltunen Thoren M."/>
            <person name="Johannesson H."/>
        </authorList>
    </citation>
    <scope>NUCLEOTIDE SEQUENCE</scope>
    <source>
        <strain evidence="5">SMH4131-1</strain>
    </source>
</reference>
<feature type="region of interest" description="Disordered" evidence="3">
    <location>
        <begin position="277"/>
        <end position="302"/>
    </location>
</feature>
<feature type="compositionally biased region" description="Low complexity" evidence="3">
    <location>
        <begin position="25"/>
        <end position="34"/>
    </location>
</feature>
<comment type="caution">
    <text evidence="5">The sequence shown here is derived from an EMBL/GenBank/DDBJ whole genome shotgun (WGS) entry which is preliminary data.</text>
</comment>
<dbReference type="InterPro" id="IPR019331">
    <property type="entry name" value="FAM192A/Fyv6_N"/>
</dbReference>
<keyword evidence="2" id="KW-0539">Nucleus</keyword>
<name>A0AAE0IEM9_9PEZI</name>
<feature type="compositionally biased region" description="Basic and acidic residues" evidence="3">
    <location>
        <begin position="148"/>
        <end position="172"/>
    </location>
</feature>
<dbReference type="Proteomes" id="UP001286456">
    <property type="component" value="Unassembled WGS sequence"/>
</dbReference>
<evidence type="ECO:0000313" key="6">
    <source>
        <dbReference type="Proteomes" id="UP001286456"/>
    </source>
</evidence>
<feature type="compositionally biased region" description="Pro residues" evidence="3">
    <location>
        <begin position="52"/>
        <end position="67"/>
    </location>
</feature>
<evidence type="ECO:0000256" key="2">
    <source>
        <dbReference type="ARBA" id="ARBA00023242"/>
    </source>
</evidence>
<feature type="region of interest" description="Disordered" evidence="3">
    <location>
        <begin position="148"/>
        <end position="254"/>
    </location>
</feature>
<comment type="subcellular location">
    <subcellularLocation>
        <location evidence="1">Nucleus</location>
    </subcellularLocation>
</comment>
<protein>
    <submittedName>
        <fullName evidence="5">N-terminal domain of NEFA-interacting nuclear protein NIP30-domain-containing protein</fullName>
    </submittedName>
</protein>
<evidence type="ECO:0000256" key="3">
    <source>
        <dbReference type="SAM" id="MobiDB-lite"/>
    </source>
</evidence>
<feature type="domain" description="FAM192A/Fyv6 N-terminal" evidence="4">
    <location>
        <begin position="72"/>
        <end position="171"/>
    </location>
</feature>
<evidence type="ECO:0000259" key="4">
    <source>
        <dbReference type="Pfam" id="PF10187"/>
    </source>
</evidence>